<accession>A0A8E2UT67</accession>
<dbReference type="EMBL" id="PVFZ01000031">
    <property type="protein sequence ID" value="PRF24998.1"/>
    <property type="molecule type" value="Genomic_DNA"/>
</dbReference>
<reference evidence="1 2" key="1">
    <citation type="submission" date="2018-03" db="EMBL/GenBank/DDBJ databases">
        <authorList>
            <person name="Nguyen K."/>
            <person name="Fouts D."/>
            <person name="Sutton G."/>
        </authorList>
    </citation>
    <scope>NUCLEOTIDE SEQUENCE [LARGE SCALE GENOMIC DNA]</scope>
    <source>
        <strain evidence="1 2">AU17135</strain>
    </source>
</reference>
<sequence length="63" mass="7468">MRRRVPPLPGIAERMQRPQFYPPIRRLARRSARRRPSGQCARSQSERFVADFKLVLRFGAPFE</sequence>
<comment type="caution">
    <text evidence="1">The sequence shown here is derived from an EMBL/GenBank/DDBJ whole genome shotgun (WGS) entry which is preliminary data.</text>
</comment>
<protein>
    <submittedName>
        <fullName evidence="1">Uncharacterized protein</fullName>
    </submittedName>
</protein>
<name>A0A8E2UT67_9BURK</name>
<organism evidence="1 2">
    <name type="scientific">Burkholderia multivorans</name>
    <dbReference type="NCBI Taxonomy" id="87883"/>
    <lineage>
        <taxon>Bacteria</taxon>
        <taxon>Pseudomonadati</taxon>
        <taxon>Pseudomonadota</taxon>
        <taxon>Betaproteobacteria</taxon>
        <taxon>Burkholderiales</taxon>
        <taxon>Burkholderiaceae</taxon>
        <taxon>Burkholderia</taxon>
        <taxon>Burkholderia cepacia complex</taxon>
    </lineage>
</organism>
<proteinExistence type="predicted"/>
<evidence type="ECO:0000313" key="1">
    <source>
        <dbReference type="EMBL" id="PRF24998.1"/>
    </source>
</evidence>
<dbReference type="Proteomes" id="UP000237686">
    <property type="component" value="Unassembled WGS sequence"/>
</dbReference>
<dbReference type="AlphaFoldDB" id="A0A8E2UT67"/>
<evidence type="ECO:0000313" key="2">
    <source>
        <dbReference type="Proteomes" id="UP000237686"/>
    </source>
</evidence>
<gene>
    <name evidence="1" type="ORF">C6P98_10785</name>
</gene>